<dbReference type="InterPro" id="IPR013783">
    <property type="entry name" value="Ig-like_fold"/>
</dbReference>
<keyword evidence="1" id="KW-0479">Metal-binding</keyword>
<dbReference type="SUPFAM" id="SSF57850">
    <property type="entry name" value="RING/U-box"/>
    <property type="match status" value="3"/>
</dbReference>
<feature type="domain" description="ZZ-type" evidence="5">
    <location>
        <begin position="424"/>
        <end position="477"/>
    </location>
</feature>
<feature type="compositionally biased region" description="Polar residues" evidence="4">
    <location>
        <begin position="155"/>
        <end position="164"/>
    </location>
</feature>
<dbReference type="InterPro" id="IPR000433">
    <property type="entry name" value="Znf_ZZ"/>
</dbReference>
<evidence type="ECO:0000256" key="3">
    <source>
        <dbReference type="ARBA" id="ARBA00022833"/>
    </source>
</evidence>
<evidence type="ECO:0000256" key="4">
    <source>
        <dbReference type="SAM" id="MobiDB-lite"/>
    </source>
</evidence>
<comment type="caution">
    <text evidence="6">The sequence shown here is derived from an EMBL/GenBank/DDBJ whole genome shotgun (WGS) entry which is preliminary data.</text>
</comment>
<name>A0A507QKU0_MONPU</name>
<evidence type="ECO:0000313" key="6">
    <source>
        <dbReference type="EMBL" id="TQB68393.1"/>
    </source>
</evidence>
<feature type="domain" description="ZZ-type" evidence="5">
    <location>
        <begin position="315"/>
        <end position="359"/>
    </location>
</feature>
<evidence type="ECO:0000256" key="1">
    <source>
        <dbReference type="ARBA" id="ARBA00022723"/>
    </source>
</evidence>
<feature type="compositionally biased region" description="Low complexity" evidence="4">
    <location>
        <begin position="166"/>
        <end position="182"/>
    </location>
</feature>
<dbReference type="AlphaFoldDB" id="A0A507QKU0"/>
<dbReference type="PANTHER" id="PTHR20930:SF0">
    <property type="entry name" value="PROTEIN ILRUN"/>
    <property type="match status" value="1"/>
</dbReference>
<keyword evidence="2" id="KW-0863">Zinc-finger</keyword>
<evidence type="ECO:0000256" key="2">
    <source>
        <dbReference type="ARBA" id="ARBA00022771"/>
    </source>
</evidence>
<feature type="domain" description="ZZ-type" evidence="5">
    <location>
        <begin position="213"/>
        <end position="254"/>
    </location>
</feature>
<feature type="region of interest" description="Disordered" evidence="4">
    <location>
        <begin position="111"/>
        <end position="192"/>
    </location>
</feature>
<dbReference type="CDD" id="cd14947">
    <property type="entry name" value="NBR1_like"/>
    <property type="match status" value="1"/>
</dbReference>
<dbReference type="Proteomes" id="UP000319663">
    <property type="component" value="Unassembled WGS sequence"/>
</dbReference>
<organism evidence="6 7">
    <name type="scientific">Monascus purpureus</name>
    <name type="common">Red mold</name>
    <name type="synonym">Monascus anka</name>
    <dbReference type="NCBI Taxonomy" id="5098"/>
    <lineage>
        <taxon>Eukaryota</taxon>
        <taxon>Fungi</taxon>
        <taxon>Dikarya</taxon>
        <taxon>Ascomycota</taxon>
        <taxon>Pezizomycotina</taxon>
        <taxon>Eurotiomycetes</taxon>
        <taxon>Eurotiomycetidae</taxon>
        <taxon>Eurotiales</taxon>
        <taxon>Aspergillaceae</taxon>
        <taxon>Monascus</taxon>
    </lineage>
</organism>
<dbReference type="Pfam" id="PF16158">
    <property type="entry name" value="N_BRCA1_IG"/>
    <property type="match status" value="1"/>
</dbReference>
<protein>
    <recommendedName>
        <fullName evidence="5">ZZ-type domain-containing protein</fullName>
    </recommendedName>
</protein>
<keyword evidence="3" id="KW-0862">Zinc</keyword>
<dbReference type="InterPro" id="IPR032350">
    <property type="entry name" value="Nbr1_FW"/>
</dbReference>
<dbReference type="GO" id="GO:0008270">
    <property type="term" value="F:zinc ion binding"/>
    <property type="evidence" value="ECO:0007669"/>
    <property type="project" value="UniProtKB-KW"/>
</dbReference>
<dbReference type="Gene3D" id="2.60.40.10">
    <property type="entry name" value="Immunoglobulins"/>
    <property type="match status" value="1"/>
</dbReference>
<keyword evidence="7" id="KW-1185">Reference proteome</keyword>
<dbReference type="Gene3D" id="3.30.60.90">
    <property type="match status" value="3"/>
</dbReference>
<gene>
    <name evidence="6" type="ORF">MPDQ_003536</name>
</gene>
<dbReference type="PANTHER" id="PTHR20930">
    <property type="entry name" value="OVARIAN CARCINOMA ANTIGEN CA125-RELATED"/>
    <property type="match status" value="1"/>
</dbReference>
<accession>A0A507QKU0</accession>
<dbReference type="SMART" id="SM00291">
    <property type="entry name" value="ZnF_ZZ"/>
    <property type="match status" value="3"/>
</dbReference>
<sequence>MAMPISAASLVGPESLVTVKVFYNDSTRRFKVPLKDLGARVFPQKLRQLLGIPSDVNVIFERYSDSAACYVYLDSENVAVYRQLYRAAKAKLKLRIRAIVINLPRATTATATTTSPVVSQLPPQEIPTEEPPLTDHSLPGPAQDSPLSVSHVDTLHNSSVSTPIIPTEATEATKTTTQQPNTDVVPPPPSYRESIPGHDDASLPVISHTSPNGTFCINCDNCGRSIPDEHYHCSICANGDYDLCAECIGAGISCPVEGHWLIKRFVKDGIVINSTTVTASPKTAQTKAEDKISSVEAVVDKVPVAVSVPPVSPSKVEKTTCNACLKELDETKMVTCTDCENYHLCLACLLKDKHGHHPAHTFTLVHDRQFCLKSLVLSRCQPGRHHQHAAICDGCDKRIIGSHPGHRFIPIYQAISEPPQHYEVHYGIFCDGPLCKDSRLPGYITGTRYKCSVCHDVDFCAKCEALPTNTHNRTHPLIKFNTPVRSVSVSTIGDDGHGGHVTLGDRVHKSTSSEAPAPVISKETYIEIADDMQREKSEEVKVADKATPVPSEQVMTAELPSSKQELGNHAVFVRETIPDGTKLPPNEVFQQTWTLHNPGPSPWPAGCVVRFVGGDSMLNVNTNQPSSLGSIKSAMESDALSAPVEPGQNADFTVTLKTPNREGIAISYWRLKLPDSTPFGDRLWCDVQVRADSEHVKEKEKEPVAASATEVVQSERNDSAMIFPLLEKESPVASTHEEMARELPSAPTVSSASEKDVLEDVENLTLDDADTEDGFLTDDEYDILDASDQEFLDAKQV</sequence>
<dbReference type="CDD" id="cd02340">
    <property type="entry name" value="ZZ_NBR1_like"/>
    <property type="match status" value="1"/>
</dbReference>
<dbReference type="EMBL" id="VIFY01000221">
    <property type="protein sequence ID" value="TQB68393.1"/>
    <property type="molecule type" value="Genomic_DNA"/>
</dbReference>
<dbReference type="InterPro" id="IPR043145">
    <property type="entry name" value="Znf_ZZ_sf"/>
</dbReference>
<proteinExistence type="predicted"/>
<evidence type="ECO:0000259" key="5">
    <source>
        <dbReference type="SMART" id="SM00291"/>
    </source>
</evidence>
<dbReference type="CDD" id="cd02249">
    <property type="entry name" value="ZZ"/>
    <property type="match status" value="1"/>
</dbReference>
<reference evidence="6 7" key="1">
    <citation type="submission" date="2019-06" db="EMBL/GenBank/DDBJ databases">
        <title>Wine fermentation using esterase from Monascus purpureus.</title>
        <authorList>
            <person name="Geng C."/>
            <person name="Zhang Y."/>
        </authorList>
    </citation>
    <scope>NUCLEOTIDE SEQUENCE [LARGE SCALE GENOMIC DNA]</scope>
    <source>
        <strain evidence="6">HQ1</strain>
    </source>
</reference>
<dbReference type="STRING" id="5098.A0A507QKU0"/>
<evidence type="ECO:0000313" key="7">
    <source>
        <dbReference type="Proteomes" id="UP000319663"/>
    </source>
</evidence>